<sequence length="99" mass="10988">MQDELKDLNRQVLASFGQPVTLKQSNDSILEVTGIIAHELVPTGPYEQVLQEVTTLALATDVKVSRGDEVISAEQQWTIDRKLKGDGQMNWWSLHEAGA</sequence>
<protein>
    <submittedName>
        <fullName evidence="1">Uncharacterized protein</fullName>
    </submittedName>
</protein>
<dbReference type="AlphaFoldDB" id="A0A081NI10"/>
<organism evidence="1 2">
    <name type="scientific">Endozoicomonas numazuensis</name>
    <dbReference type="NCBI Taxonomy" id="1137799"/>
    <lineage>
        <taxon>Bacteria</taxon>
        <taxon>Pseudomonadati</taxon>
        <taxon>Pseudomonadota</taxon>
        <taxon>Gammaproteobacteria</taxon>
        <taxon>Oceanospirillales</taxon>
        <taxon>Endozoicomonadaceae</taxon>
        <taxon>Endozoicomonas</taxon>
    </lineage>
</organism>
<dbReference type="STRING" id="1137799.GZ78_10935"/>
<comment type="caution">
    <text evidence="1">The sequence shown here is derived from an EMBL/GenBank/DDBJ whole genome shotgun (WGS) entry which is preliminary data.</text>
</comment>
<dbReference type="RefSeq" id="WP_034835149.1">
    <property type="nucleotide sequence ID" value="NZ_JOKH01000002.1"/>
</dbReference>
<keyword evidence="2" id="KW-1185">Reference proteome</keyword>
<dbReference type="Proteomes" id="UP000028073">
    <property type="component" value="Unassembled WGS sequence"/>
</dbReference>
<dbReference type="EMBL" id="JOKH01000002">
    <property type="protein sequence ID" value="KEQ18083.1"/>
    <property type="molecule type" value="Genomic_DNA"/>
</dbReference>
<gene>
    <name evidence="1" type="ORF">GZ78_10935</name>
</gene>
<dbReference type="OrthoDB" id="6197307at2"/>
<proteinExistence type="predicted"/>
<evidence type="ECO:0000313" key="2">
    <source>
        <dbReference type="Proteomes" id="UP000028073"/>
    </source>
</evidence>
<accession>A0A081NI10</accession>
<name>A0A081NI10_9GAMM</name>
<reference evidence="1 2" key="1">
    <citation type="submission" date="2014-06" db="EMBL/GenBank/DDBJ databases">
        <title>Whole Genome Sequences of Three Symbiotic Endozoicomonas Bacteria.</title>
        <authorList>
            <person name="Neave M.J."/>
            <person name="Apprill A."/>
            <person name="Voolstra C.R."/>
        </authorList>
    </citation>
    <scope>NUCLEOTIDE SEQUENCE [LARGE SCALE GENOMIC DNA]</scope>
    <source>
        <strain evidence="1 2">DSM 25634</strain>
    </source>
</reference>
<evidence type="ECO:0000313" key="1">
    <source>
        <dbReference type="EMBL" id="KEQ18083.1"/>
    </source>
</evidence>